<protein>
    <submittedName>
        <fullName evidence="2">Uncharacterized protein</fullName>
    </submittedName>
</protein>
<dbReference type="HOGENOM" id="CLU_2733834_0_0_6"/>
<dbReference type="STRING" id="465817.ETA_01100"/>
<sequence>MIGISADIFTRHEDFFQPVTRAKAHIDKVCARMTTGVKKNLQLRLFLVTAGSLLFALSHSLCLTILIFSPP</sequence>
<dbReference type="KEGG" id="eta:ETA_01100"/>
<dbReference type="EMBL" id="CU468135">
    <property type="protein sequence ID" value="CAO95156.1"/>
    <property type="molecule type" value="Genomic_DNA"/>
</dbReference>
<dbReference type="Proteomes" id="UP000001726">
    <property type="component" value="Chromosome"/>
</dbReference>
<evidence type="ECO:0000313" key="3">
    <source>
        <dbReference type="Proteomes" id="UP000001726"/>
    </source>
</evidence>
<keyword evidence="1" id="KW-1133">Transmembrane helix</keyword>
<reference evidence="2 3" key="1">
    <citation type="journal article" date="2008" name="Environ. Microbiol.">
        <title>The genome of Erwinia tasmaniensis strain Et1/99, a non-pathogenic bacterium in the genus Erwinia.</title>
        <authorList>
            <person name="Kube M."/>
            <person name="Migdoll A.M."/>
            <person name="Mueller I."/>
            <person name="Kuhl H."/>
            <person name="Beck A."/>
            <person name="Reinhardt R."/>
            <person name="Geider K."/>
        </authorList>
    </citation>
    <scope>NUCLEOTIDE SEQUENCE [LARGE SCALE GENOMIC DNA]</scope>
    <source>
        <strain evidence="3">DSM 17950 / CFBP 7177 / CIP 109463 / NCPPB 4357 / Et1/99</strain>
    </source>
</reference>
<organism evidence="2 3">
    <name type="scientific">Erwinia tasmaniensis (strain DSM 17950 / CFBP 7177 / CIP 109463 / NCPPB 4357 / Et1/99)</name>
    <dbReference type="NCBI Taxonomy" id="465817"/>
    <lineage>
        <taxon>Bacteria</taxon>
        <taxon>Pseudomonadati</taxon>
        <taxon>Pseudomonadota</taxon>
        <taxon>Gammaproteobacteria</taxon>
        <taxon>Enterobacterales</taxon>
        <taxon>Erwiniaceae</taxon>
        <taxon>Erwinia</taxon>
    </lineage>
</organism>
<evidence type="ECO:0000256" key="1">
    <source>
        <dbReference type="SAM" id="Phobius"/>
    </source>
</evidence>
<proteinExistence type="predicted"/>
<evidence type="ECO:0000313" key="2">
    <source>
        <dbReference type="EMBL" id="CAO95156.1"/>
    </source>
</evidence>
<dbReference type="AlphaFoldDB" id="B2VER5"/>
<name>B2VER5_ERWT9</name>
<feature type="transmembrane region" description="Helical" evidence="1">
    <location>
        <begin position="45"/>
        <end position="68"/>
    </location>
</feature>
<gene>
    <name evidence="2" type="ordered locus">ETA_01100</name>
</gene>
<keyword evidence="1" id="KW-0472">Membrane</keyword>
<dbReference type="eggNOG" id="ENOG5031M44">
    <property type="taxonomic scope" value="Bacteria"/>
</dbReference>
<keyword evidence="3" id="KW-1185">Reference proteome</keyword>
<keyword evidence="1" id="KW-0812">Transmembrane</keyword>
<accession>B2VER5</accession>